<dbReference type="InterPro" id="IPR007842">
    <property type="entry name" value="HEPN_dom"/>
</dbReference>
<dbReference type="AlphaFoldDB" id="A0A6S6XU38"/>
<dbReference type="Gene3D" id="1.20.120.330">
    <property type="entry name" value="Nucleotidyltransferases domain 2"/>
    <property type="match status" value="1"/>
</dbReference>
<evidence type="ECO:0000313" key="2">
    <source>
        <dbReference type="EMBL" id="CAB1367477.1"/>
    </source>
</evidence>
<keyword evidence="3" id="KW-1185">Reference proteome</keyword>
<reference evidence="2 3" key="1">
    <citation type="submission" date="2020-03" db="EMBL/GenBank/DDBJ databases">
        <authorList>
            <consortium name="Genoscope - CEA"/>
            <person name="William W."/>
        </authorList>
    </citation>
    <scope>NUCLEOTIDE SEQUENCE [LARGE SCALE GENOMIC DNA]</scope>
    <source>
        <strain evidence="3">DSM 16959</strain>
    </source>
</reference>
<protein>
    <recommendedName>
        <fullName evidence="1">HEPN domain-containing protein</fullName>
    </recommendedName>
</protein>
<dbReference type="RefSeq" id="WP_197970479.1">
    <property type="nucleotide sequence ID" value="NZ_LR778301.1"/>
</dbReference>
<dbReference type="KEGG" id="doe:DENOEST_0305"/>
<dbReference type="PROSITE" id="PS50910">
    <property type="entry name" value="HEPN"/>
    <property type="match status" value="1"/>
</dbReference>
<dbReference type="EMBL" id="LR778301">
    <property type="protein sequence ID" value="CAB1367477.1"/>
    <property type="molecule type" value="Genomic_DNA"/>
</dbReference>
<organism evidence="2 3">
    <name type="scientific">Denitratisoma oestradiolicum</name>
    <dbReference type="NCBI Taxonomy" id="311182"/>
    <lineage>
        <taxon>Bacteria</taxon>
        <taxon>Pseudomonadati</taxon>
        <taxon>Pseudomonadota</taxon>
        <taxon>Betaproteobacteria</taxon>
        <taxon>Nitrosomonadales</taxon>
        <taxon>Sterolibacteriaceae</taxon>
        <taxon>Denitratisoma</taxon>
    </lineage>
</organism>
<feature type="domain" description="HEPN" evidence="1">
    <location>
        <begin position="15"/>
        <end position="122"/>
    </location>
</feature>
<evidence type="ECO:0000313" key="3">
    <source>
        <dbReference type="Proteomes" id="UP000515733"/>
    </source>
</evidence>
<dbReference type="SUPFAM" id="SSF81593">
    <property type="entry name" value="Nucleotidyltransferase substrate binding subunit/domain"/>
    <property type="match status" value="1"/>
</dbReference>
<gene>
    <name evidence="2" type="ORF">DENOEST_0305</name>
</gene>
<sequence>MSAALEEAMRLLRMAERDQRAFLTLCNAVAAEDFPVAAFHAQQAVEKSLKAVLCRHQVSFRRTHDLLELAGRVLEAGISLPVSDETLLRMSPYAVEFRYDDQALPLITADAAEKAVASCVEWCRQQLREQQ</sequence>
<evidence type="ECO:0000259" key="1">
    <source>
        <dbReference type="PROSITE" id="PS50910"/>
    </source>
</evidence>
<dbReference type="Pfam" id="PF05168">
    <property type="entry name" value="HEPN"/>
    <property type="match status" value="1"/>
</dbReference>
<dbReference type="SMART" id="SM00748">
    <property type="entry name" value="HEPN"/>
    <property type="match status" value="1"/>
</dbReference>
<proteinExistence type="predicted"/>
<accession>A0A6S6XU38</accession>
<name>A0A6S6XU38_9PROT</name>
<dbReference type="Proteomes" id="UP000515733">
    <property type="component" value="Chromosome"/>
</dbReference>